<dbReference type="Proteomes" id="UP000177197">
    <property type="component" value="Unassembled WGS sequence"/>
</dbReference>
<dbReference type="PANTHER" id="PTHR10859:SF91">
    <property type="entry name" value="DOLICHYL-PHOSPHATE BETA-GLUCOSYLTRANSFERASE"/>
    <property type="match status" value="1"/>
</dbReference>
<proteinExistence type="predicted"/>
<feature type="transmembrane region" description="Helical" evidence="1">
    <location>
        <begin position="220"/>
        <end position="237"/>
    </location>
</feature>
<keyword evidence="1" id="KW-0472">Membrane</keyword>
<dbReference type="InterPro" id="IPR001173">
    <property type="entry name" value="Glyco_trans_2-like"/>
</dbReference>
<reference evidence="3 4" key="1">
    <citation type="journal article" date="2016" name="Nat. Commun.">
        <title>Thousands of microbial genomes shed light on interconnected biogeochemical processes in an aquifer system.</title>
        <authorList>
            <person name="Anantharaman K."/>
            <person name="Brown C.T."/>
            <person name="Hug L.A."/>
            <person name="Sharon I."/>
            <person name="Castelle C.J."/>
            <person name="Probst A.J."/>
            <person name="Thomas B.C."/>
            <person name="Singh A."/>
            <person name="Wilkins M.J."/>
            <person name="Karaoz U."/>
            <person name="Brodie E.L."/>
            <person name="Williams K.H."/>
            <person name="Hubbard S.S."/>
            <person name="Banfield J.F."/>
        </authorList>
    </citation>
    <scope>NUCLEOTIDE SEQUENCE [LARGE SCALE GENOMIC DNA]</scope>
</reference>
<protein>
    <recommendedName>
        <fullName evidence="2">Glycosyltransferase 2-like domain-containing protein</fullName>
    </recommendedName>
</protein>
<keyword evidence="1" id="KW-0812">Transmembrane</keyword>
<accession>A0A1F5CCB6</accession>
<dbReference type="InterPro" id="IPR029044">
    <property type="entry name" value="Nucleotide-diphossugar_trans"/>
</dbReference>
<evidence type="ECO:0000259" key="2">
    <source>
        <dbReference type="Pfam" id="PF00535"/>
    </source>
</evidence>
<gene>
    <name evidence="3" type="ORF">A3I30_00820</name>
</gene>
<keyword evidence="1" id="KW-1133">Transmembrane helix</keyword>
<dbReference type="SUPFAM" id="SSF53448">
    <property type="entry name" value="Nucleotide-diphospho-sugar transferases"/>
    <property type="match status" value="1"/>
</dbReference>
<dbReference type="PANTHER" id="PTHR10859">
    <property type="entry name" value="GLYCOSYL TRANSFERASE"/>
    <property type="match status" value="1"/>
</dbReference>
<evidence type="ECO:0000256" key="1">
    <source>
        <dbReference type="SAM" id="Phobius"/>
    </source>
</evidence>
<evidence type="ECO:0000313" key="3">
    <source>
        <dbReference type="EMBL" id="OGD40494.1"/>
    </source>
</evidence>
<dbReference type="AlphaFoldDB" id="A0A1F5CCB6"/>
<dbReference type="EMBL" id="MEYV01000007">
    <property type="protein sequence ID" value="OGD40494.1"/>
    <property type="molecule type" value="Genomic_DNA"/>
</dbReference>
<sequence>MYNGKLVSVVFSTYKEKNSVRQAIESFFNTGFVDEVVVVNNNAEPGTEEEVGRTNARMVHEKRQGYGYAFQKGMEEAKGDYVILCEPDGTYTGRDLERFLIFARDGFDAVLGSRTGQSTRISGADMDFLRKFANVFEAKTIEYLFNTNSLSDIGCTYKLFTKMALKKIAPLWRTRNSLFATELTLLVASQNLHFIEIPVTFRERVGISTFVSTFAKMAKWGIRIYIFIFAFWLKWIFKR</sequence>
<evidence type="ECO:0000313" key="4">
    <source>
        <dbReference type="Proteomes" id="UP000177197"/>
    </source>
</evidence>
<comment type="caution">
    <text evidence="3">The sequence shown here is derived from an EMBL/GenBank/DDBJ whole genome shotgun (WGS) entry which is preliminary data.</text>
</comment>
<dbReference type="Gene3D" id="3.90.550.10">
    <property type="entry name" value="Spore Coat Polysaccharide Biosynthesis Protein SpsA, Chain A"/>
    <property type="match status" value="1"/>
</dbReference>
<dbReference type="Pfam" id="PF00535">
    <property type="entry name" value="Glycos_transf_2"/>
    <property type="match status" value="1"/>
</dbReference>
<feature type="domain" description="Glycosyltransferase 2-like" evidence="2">
    <location>
        <begin position="8"/>
        <end position="166"/>
    </location>
</feature>
<name>A0A1F5CCB6_9BACT</name>
<dbReference type="GO" id="GO:0006487">
    <property type="term" value="P:protein N-linked glycosylation"/>
    <property type="evidence" value="ECO:0007669"/>
    <property type="project" value="TreeGrafter"/>
</dbReference>
<organism evidence="3 4">
    <name type="scientific">Candidatus Azambacteria bacterium RIFCSPLOWO2_02_FULL_44_14</name>
    <dbReference type="NCBI Taxonomy" id="1797306"/>
    <lineage>
        <taxon>Bacteria</taxon>
        <taxon>Candidatus Azamiibacteriota</taxon>
    </lineage>
</organism>